<dbReference type="Gene3D" id="2.50.20.10">
    <property type="entry name" value="Lipoprotein localisation LolA/LolB/LppX"/>
    <property type="match status" value="1"/>
</dbReference>
<dbReference type="PANTHER" id="PTHR37507">
    <property type="entry name" value="SPORULATION PROTEIN YDCC"/>
    <property type="match status" value="1"/>
</dbReference>
<protein>
    <submittedName>
        <fullName evidence="1">DUF4367 domain-containing protein</fullName>
    </submittedName>
</protein>
<gene>
    <name evidence="1" type="ORF">BED47_21985</name>
</gene>
<evidence type="ECO:0000313" key="1">
    <source>
        <dbReference type="EMBL" id="ODG91685.1"/>
    </source>
</evidence>
<accession>A0ABX2ZPL3</accession>
<dbReference type="InterPro" id="IPR052944">
    <property type="entry name" value="Sporulation_related"/>
</dbReference>
<dbReference type="SUPFAM" id="SSF89392">
    <property type="entry name" value="Prokaryotic lipoproteins and lipoprotein localization factors"/>
    <property type="match status" value="1"/>
</dbReference>
<evidence type="ECO:0000313" key="2">
    <source>
        <dbReference type="Proteomes" id="UP000094580"/>
    </source>
</evidence>
<proteinExistence type="predicted"/>
<name>A0ABX2ZPL3_9BACI</name>
<organism evidence="1 2">
    <name type="scientific">Gottfriedia luciferensis</name>
    <dbReference type="NCBI Taxonomy" id="178774"/>
    <lineage>
        <taxon>Bacteria</taxon>
        <taxon>Bacillati</taxon>
        <taxon>Bacillota</taxon>
        <taxon>Bacilli</taxon>
        <taxon>Bacillales</taxon>
        <taxon>Bacillaceae</taxon>
        <taxon>Gottfriedia</taxon>
    </lineage>
</organism>
<dbReference type="PANTHER" id="PTHR37507:SF2">
    <property type="entry name" value="SPORULATION PROTEIN YDCC"/>
    <property type="match status" value="1"/>
</dbReference>
<dbReference type="EMBL" id="MDKC01000015">
    <property type="protein sequence ID" value="ODG91685.1"/>
    <property type="molecule type" value="Genomic_DNA"/>
</dbReference>
<reference evidence="1 2" key="1">
    <citation type="submission" date="2016-07" db="EMBL/GenBank/DDBJ databases">
        <authorList>
            <person name="Townsley L."/>
            <person name="Shank E.A."/>
        </authorList>
    </citation>
    <scope>NUCLEOTIDE SEQUENCE [LARGE SCALE GENOMIC DNA]</scope>
    <source>
        <strain evidence="1 2">CH01</strain>
    </source>
</reference>
<keyword evidence="2" id="KW-1185">Reference proteome</keyword>
<sequence length="359" mass="40190">MSLCIKFSFFQFKRNKGAGEMKKKLVAMLLTIMLVLSLAACGKKSKDDVVGSLSNQMEKMNGYKADATLTINNGNDPQKYEVVIWHKKPSYYRVQLKNAKSDQNQIILRNKEGVFVLTPALNKSYRFQSDWPSNSSQPYLPESLVNDLVQDKNATFKTTKLGYVFETKTNYTNRQLLPTQEITFNKKGLTPESVKLLDTDKNVVLDVKFDKVQYNAKFDNDAFDVKKNMTSARLSVPTSTNPNNDPNLLVTLYPNYLMKGVVLDDQQEVKTNNGVQVILSYKGDKKSFTLIEEKARISESGTTMEITGEPVDLGKTVGALSDKMITWSYGGTDFTIVSKNLTQGELIQVAQSVGDTGTK</sequence>
<dbReference type="Proteomes" id="UP000094580">
    <property type="component" value="Unassembled WGS sequence"/>
</dbReference>
<comment type="caution">
    <text evidence="1">The sequence shown here is derived from an EMBL/GenBank/DDBJ whole genome shotgun (WGS) entry which is preliminary data.</text>
</comment>
<dbReference type="InterPro" id="IPR029046">
    <property type="entry name" value="LolA/LolB/LppX"/>
</dbReference>